<dbReference type="SUPFAM" id="SSF55931">
    <property type="entry name" value="Glutamine synthetase/guanido kinase"/>
    <property type="match status" value="1"/>
</dbReference>
<dbReference type="Proteomes" id="UP000014074">
    <property type="component" value="Unassembled WGS sequence"/>
</dbReference>
<dbReference type="eggNOG" id="ENOG502RQI9">
    <property type="taxonomic scope" value="Eukaryota"/>
</dbReference>
<dbReference type="GO" id="GO:0003824">
    <property type="term" value="F:catalytic activity"/>
    <property type="evidence" value="ECO:0007669"/>
    <property type="project" value="InterPro"/>
</dbReference>
<protein>
    <submittedName>
        <fullName evidence="2">Putative glutamate--cysteine gcs2 protein</fullName>
    </submittedName>
</protein>
<dbReference type="Pfam" id="PF14403">
    <property type="entry name" value="CP_ATPgrasp_2"/>
    <property type="match status" value="1"/>
</dbReference>
<dbReference type="Pfam" id="PF04107">
    <property type="entry name" value="GCS2"/>
    <property type="match status" value="1"/>
</dbReference>
<dbReference type="InterPro" id="IPR051680">
    <property type="entry name" value="ATP-dep_Glu-Cys_Ligase-2"/>
</dbReference>
<organism evidence="2 3">
    <name type="scientific">Phaeoacremonium minimum (strain UCR-PA7)</name>
    <name type="common">Esca disease fungus</name>
    <name type="synonym">Togninia minima</name>
    <dbReference type="NCBI Taxonomy" id="1286976"/>
    <lineage>
        <taxon>Eukaryota</taxon>
        <taxon>Fungi</taxon>
        <taxon>Dikarya</taxon>
        <taxon>Ascomycota</taxon>
        <taxon>Pezizomycotina</taxon>
        <taxon>Sordariomycetes</taxon>
        <taxon>Sordariomycetidae</taxon>
        <taxon>Togniniales</taxon>
        <taxon>Togniniaceae</taxon>
        <taxon>Phaeoacremonium</taxon>
    </lineage>
</organism>
<name>R8BNZ8_PHAM7</name>
<dbReference type="Gene3D" id="3.30.1490.270">
    <property type="match status" value="1"/>
</dbReference>
<dbReference type="AlphaFoldDB" id="R8BNZ8"/>
<gene>
    <name evidence="2" type="ORF">UCRPA7_3446</name>
</gene>
<evidence type="ECO:0000313" key="3">
    <source>
        <dbReference type="Proteomes" id="UP000014074"/>
    </source>
</evidence>
<dbReference type="InterPro" id="IPR006336">
    <property type="entry name" value="GCS2"/>
</dbReference>
<dbReference type="OrthoDB" id="445840at2759"/>
<reference evidence="3" key="1">
    <citation type="journal article" date="2013" name="Genome Announc.">
        <title>Draft genome sequence of the ascomycete Phaeoacremonium aleophilum strain UCR-PA7, a causal agent of the esca disease complex in grapevines.</title>
        <authorList>
            <person name="Blanco-Ulate B."/>
            <person name="Rolshausen P."/>
            <person name="Cantu D."/>
        </authorList>
    </citation>
    <scope>NUCLEOTIDE SEQUENCE [LARGE SCALE GENOMIC DNA]</scope>
    <source>
        <strain evidence="3">UCR-PA7</strain>
    </source>
</reference>
<dbReference type="KEGG" id="tmn:UCRPA7_3446"/>
<sequence>MARTLGPLASAAEYDEMLADLVASGVISDEKMAYFDVRPSSKESTVELRICDSCPIVNDGVLIAGLFRAMVRAAEQDIEAGVRFQPRPIPIYRASMWQAARGGLSGKLLDSSPHAKPKDAATVIRAMVDRLRPQLEEAGDWDEIVELLETVLTRGNSADRQRTALADHGDLNDVMRSVIDETRSPAAGPEPESPPIPGYRVRAGDEAILRTGEPKPAYRPILNWLREQNADFIRGRFEARDKWVREHGLTFSGGSDDAFDIDLVPRVIQGHDWEELSQGLTQRARALELFIRDMYGEQRAVKDGILPDEFVQDIAGWRAEASRIPAGSVRAGIQGFDLVRNEFGGWRILEDNLRCPSGMAYGTSAREMLNEIMPDMPRLEGLIDPRNAFKQLRETLLSGLGLDGTAVLLTNGPENSAWFEHKTLADGAGLLLVQANDLNRSGDRIVHGETGRNIDAIYLRLDDPLIDASKKDGQSIGADILDIAAAGKVRIINPPGNGVGDDKAVYAFVPELIRYYLNESPLLEQVPTYRTQDPDERRIVLERVGQLVTKPVDGFGGAGVLVGPSASAAELAERRSAIPEHPDAWVAQEVVSLSSHPTFDDAKLAPRHLDLRVFVFLTGTEPGDARLADVALTRVAPPGSLVVNSSRGGGGKDTWIIAQNAGGRLQGNGKVH</sequence>
<evidence type="ECO:0000313" key="2">
    <source>
        <dbReference type="EMBL" id="EOO01059.1"/>
    </source>
</evidence>
<dbReference type="InterPro" id="IPR014746">
    <property type="entry name" value="Gln_synth/guanido_kin_cat_dom"/>
</dbReference>
<dbReference type="Gene3D" id="3.30.590.20">
    <property type="match status" value="1"/>
</dbReference>
<dbReference type="PANTHER" id="PTHR34595:SF7">
    <property type="entry name" value="SLL1039 PROTEIN"/>
    <property type="match status" value="1"/>
</dbReference>
<dbReference type="SUPFAM" id="SSF56059">
    <property type="entry name" value="Glutathione synthetase ATP-binding domain-like"/>
    <property type="match status" value="1"/>
</dbReference>
<keyword evidence="3" id="KW-1185">Reference proteome</keyword>
<dbReference type="GeneID" id="19323796"/>
<proteinExistence type="predicted"/>
<accession>R8BNZ8</accession>
<feature type="domain" description="Circularly permuted ATP-grasp type 2" evidence="1">
    <location>
        <begin position="265"/>
        <end position="636"/>
    </location>
</feature>
<dbReference type="HOGENOM" id="CLU_017048_0_0_1"/>
<dbReference type="InterPro" id="IPR025841">
    <property type="entry name" value="CP_ATPgrasp_2"/>
</dbReference>
<dbReference type="EMBL" id="KB933043">
    <property type="protein sequence ID" value="EOO01059.1"/>
    <property type="molecule type" value="Genomic_DNA"/>
</dbReference>
<dbReference type="PANTHER" id="PTHR34595">
    <property type="entry name" value="BLR5612 PROTEIN"/>
    <property type="match status" value="1"/>
</dbReference>
<evidence type="ECO:0000259" key="1">
    <source>
        <dbReference type="Pfam" id="PF14403"/>
    </source>
</evidence>
<dbReference type="RefSeq" id="XP_007914198.1">
    <property type="nucleotide sequence ID" value="XM_007916007.1"/>
</dbReference>
<dbReference type="Gene3D" id="3.40.50.11290">
    <property type="match status" value="1"/>
</dbReference>